<dbReference type="EMBL" id="QKZK01000002">
    <property type="protein sequence ID" value="PZX20296.1"/>
    <property type="molecule type" value="Genomic_DNA"/>
</dbReference>
<reference evidence="3 4" key="1">
    <citation type="submission" date="2018-06" db="EMBL/GenBank/DDBJ databases">
        <title>Genomic Encyclopedia of Archaeal and Bacterial Type Strains, Phase II (KMG-II): from individual species to whole genera.</title>
        <authorList>
            <person name="Goeker M."/>
        </authorList>
    </citation>
    <scope>NUCLEOTIDE SEQUENCE [LARGE SCALE GENOMIC DNA]</scope>
    <source>
        <strain evidence="3 4">DSM 6779</strain>
    </source>
</reference>
<keyword evidence="1" id="KW-0067">ATP-binding</keyword>
<evidence type="ECO:0000259" key="2">
    <source>
        <dbReference type="PROSITE" id="PS50975"/>
    </source>
</evidence>
<dbReference type="InterPro" id="IPR013651">
    <property type="entry name" value="ATP-grasp_RimK-type"/>
</dbReference>
<dbReference type="Proteomes" id="UP000249239">
    <property type="component" value="Unassembled WGS sequence"/>
</dbReference>
<evidence type="ECO:0000256" key="1">
    <source>
        <dbReference type="PROSITE-ProRule" id="PRU00409"/>
    </source>
</evidence>
<feature type="domain" description="ATP-grasp" evidence="2">
    <location>
        <begin position="349"/>
        <end position="540"/>
    </location>
</feature>
<keyword evidence="3" id="KW-0436">Ligase</keyword>
<keyword evidence="1" id="KW-0547">Nucleotide-binding</keyword>
<keyword evidence="4" id="KW-1185">Reference proteome</keyword>
<protein>
    <submittedName>
        <fullName evidence="3">Glutathione synthase/RimK-type ligase-like ATP-grasp enzyme</fullName>
    </submittedName>
</protein>
<organism evidence="3 4">
    <name type="scientific">Breznakibacter xylanolyticus</name>
    <dbReference type="NCBI Taxonomy" id="990"/>
    <lineage>
        <taxon>Bacteria</taxon>
        <taxon>Pseudomonadati</taxon>
        <taxon>Bacteroidota</taxon>
        <taxon>Bacteroidia</taxon>
        <taxon>Marinilabiliales</taxon>
        <taxon>Marinilabiliaceae</taxon>
        <taxon>Breznakibacter</taxon>
    </lineage>
</organism>
<dbReference type="GO" id="GO:0005524">
    <property type="term" value="F:ATP binding"/>
    <property type="evidence" value="ECO:0007669"/>
    <property type="project" value="UniProtKB-UniRule"/>
</dbReference>
<dbReference type="SUPFAM" id="SSF56059">
    <property type="entry name" value="Glutathione synthetase ATP-binding domain-like"/>
    <property type="match status" value="1"/>
</dbReference>
<gene>
    <name evidence="3" type="ORF">LX69_00293</name>
</gene>
<evidence type="ECO:0000313" key="4">
    <source>
        <dbReference type="Proteomes" id="UP000249239"/>
    </source>
</evidence>
<accession>A0A2W7P4L6</accession>
<sequence length="545" mass="62539">MFVHDIPSTEQDIASCQPEEPEDQLVSVEQIETGFVAYCPGFVNDPEMPVADVFNVKHHRRALKKVIVMNQPSKWSFNTPGIEVISPKKYLEDSSYIHRKGLRVFNLCNDYSYQKRGYYVSLLAEARGHKVVPSVKNILDLKTQTIVRIVSDELDELIQKSLKHIRSQEFELSIYFGRNMAKQHGRLAKELHRLFPAPFLRAKFVCKETGWEVDSVRTIAFKDIPESHLESVNRYAADYFGQSRYEKGKEERYLYDLAILVDPREVAPPSNKKALMKFEEVAKKMGCYVEFITKDDFSRIGEFDALLIRETTSVNHHTYRMARRAQSEGLAVVDSPEAILKCANKVFLAELLQSSKIPTPKTVIISSEKDKSPEVRLGFPCVLKLPDSSFSKGVVKVNNEEELQRQMKKMLRESDLILAQEFLPTAFDWRIGIVNNEVVFACKYYMAKDHWQIYNWDSPHTRDISGNFENLPINQVPRHIIETSLKATRLIGNGLYGVDLKDVNGRAVVIEINDNPNIDAGIEDVLMRDQLYGKVLQYLLGMIKH</sequence>
<dbReference type="InterPro" id="IPR025839">
    <property type="entry name" value="RLAN_dom"/>
</dbReference>
<dbReference type="PROSITE" id="PS50975">
    <property type="entry name" value="ATP_GRASP"/>
    <property type="match status" value="1"/>
</dbReference>
<dbReference type="GO" id="GO:0009432">
    <property type="term" value="P:SOS response"/>
    <property type="evidence" value="ECO:0007669"/>
    <property type="project" value="TreeGrafter"/>
</dbReference>
<dbReference type="InterPro" id="IPR011761">
    <property type="entry name" value="ATP-grasp"/>
</dbReference>
<dbReference type="GO" id="GO:0046872">
    <property type="term" value="F:metal ion binding"/>
    <property type="evidence" value="ECO:0007669"/>
    <property type="project" value="InterPro"/>
</dbReference>
<comment type="caution">
    <text evidence="3">The sequence shown here is derived from an EMBL/GenBank/DDBJ whole genome shotgun (WGS) entry which is preliminary data.</text>
</comment>
<dbReference type="Gene3D" id="3.30.1490.20">
    <property type="entry name" value="ATP-grasp fold, A domain"/>
    <property type="match status" value="1"/>
</dbReference>
<dbReference type="PANTHER" id="PTHR21621:SF0">
    <property type="entry name" value="BETA-CITRYLGLUTAMATE SYNTHASE B-RELATED"/>
    <property type="match status" value="1"/>
</dbReference>
<dbReference type="Pfam" id="PF08443">
    <property type="entry name" value="RimK"/>
    <property type="match status" value="1"/>
</dbReference>
<dbReference type="PANTHER" id="PTHR21621">
    <property type="entry name" value="RIBOSOMAL PROTEIN S6 MODIFICATION PROTEIN"/>
    <property type="match status" value="1"/>
</dbReference>
<name>A0A2W7P4L6_9BACT</name>
<dbReference type="InterPro" id="IPR013815">
    <property type="entry name" value="ATP_grasp_subdomain_1"/>
</dbReference>
<dbReference type="Gene3D" id="3.40.50.20">
    <property type="match status" value="1"/>
</dbReference>
<dbReference type="GO" id="GO:0005737">
    <property type="term" value="C:cytoplasm"/>
    <property type="evidence" value="ECO:0007669"/>
    <property type="project" value="TreeGrafter"/>
</dbReference>
<proteinExistence type="predicted"/>
<dbReference type="GO" id="GO:0018169">
    <property type="term" value="F:ribosomal S6-glutamic acid ligase activity"/>
    <property type="evidence" value="ECO:0007669"/>
    <property type="project" value="TreeGrafter"/>
</dbReference>
<dbReference type="RefSeq" id="WP_245934911.1">
    <property type="nucleotide sequence ID" value="NZ_QKZK01000002.1"/>
</dbReference>
<evidence type="ECO:0000313" key="3">
    <source>
        <dbReference type="EMBL" id="PZX20296.1"/>
    </source>
</evidence>
<dbReference type="Gene3D" id="3.30.470.20">
    <property type="entry name" value="ATP-grasp fold, B domain"/>
    <property type="match status" value="1"/>
</dbReference>
<dbReference type="Pfam" id="PF14401">
    <property type="entry name" value="RLAN"/>
    <property type="match status" value="1"/>
</dbReference>
<dbReference type="AlphaFoldDB" id="A0A2W7P4L6"/>